<keyword evidence="7" id="KW-1185">Reference proteome</keyword>
<evidence type="ECO:0000313" key="4">
    <source>
        <dbReference type="EMBL" id="QGZ40414.1"/>
    </source>
</evidence>
<organism evidence="5 6">
    <name type="scientific">Pseudoduganella flava</name>
    <dbReference type="NCBI Taxonomy" id="871742"/>
    <lineage>
        <taxon>Bacteria</taxon>
        <taxon>Pseudomonadati</taxon>
        <taxon>Pseudomonadota</taxon>
        <taxon>Betaproteobacteria</taxon>
        <taxon>Burkholderiales</taxon>
        <taxon>Oxalobacteraceae</taxon>
        <taxon>Telluria group</taxon>
        <taxon>Pseudoduganella</taxon>
    </lineage>
</organism>
<evidence type="ECO:0000256" key="2">
    <source>
        <dbReference type="SAM" id="MobiDB-lite"/>
    </source>
</evidence>
<dbReference type="Gene3D" id="1.10.3550.10">
    <property type="entry name" value="eoxyguanosinetriphosphate triphosphohydrolase domain-like"/>
    <property type="match status" value="1"/>
</dbReference>
<dbReference type="InterPro" id="IPR003607">
    <property type="entry name" value="HD/PDEase_dom"/>
</dbReference>
<proteinExistence type="predicted"/>
<dbReference type="GO" id="GO:0008832">
    <property type="term" value="F:dGTPase activity"/>
    <property type="evidence" value="ECO:0007669"/>
    <property type="project" value="TreeGrafter"/>
</dbReference>
<evidence type="ECO:0000313" key="5">
    <source>
        <dbReference type="EMBL" id="TWI45849.1"/>
    </source>
</evidence>
<reference evidence="5 6" key="1">
    <citation type="journal article" date="2015" name="Stand. Genomic Sci.">
        <title>Genomic Encyclopedia of Bacterial and Archaeal Type Strains, Phase III: the genomes of soil and plant-associated and newly described type strains.</title>
        <authorList>
            <person name="Whitman W.B."/>
            <person name="Woyke T."/>
            <person name="Klenk H.P."/>
            <person name="Zhou Y."/>
            <person name="Lilburn T.G."/>
            <person name="Beck B.J."/>
            <person name="De Vos P."/>
            <person name="Vandamme P."/>
            <person name="Eisen J.A."/>
            <person name="Garrity G."/>
            <person name="Hugenholtz P."/>
            <person name="Kyrpides N.C."/>
        </authorList>
    </citation>
    <scope>NUCLEOTIDE SEQUENCE [LARGE SCALE GENOMIC DNA]</scope>
    <source>
        <strain evidence="5 6">CGMCC 1.10685</strain>
    </source>
</reference>
<feature type="region of interest" description="Disordered" evidence="2">
    <location>
        <begin position="1"/>
        <end position="54"/>
    </location>
</feature>
<dbReference type="RefSeq" id="WP_145876858.1">
    <property type="nucleotide sequence ID" value="NZ_CP046904.1"/>
</dbReference>
<dbReference type="SUPFAM" id="SSF109604">
    <property type="entry name" value="HD-domain/PDEase-like"/>
    <property type="match status" value="1"/>
</dbReference>
<reference evidence="5" key="2">
    <citation type="submission" date="2019-07" db="EMBL/GenBank/DDBJ databases">
        <authorList>
            <person name="Whitman W."/>
            <person name="Huntemann M."/>
            <person name="Clum A."/>
            <person name="Pillay M."/>
            <person name="Palaniappan K."/>
            <person name="Varghese N."/>
            <person name="Mikhailova N."/>
            <person name="Stamatis D."/>
            <person name="Reddy T."/>
            <person name="Daum C."/>
            <person name="Shapiro N."/>
            <person name="Ivanova N."/>
            <person name="Kyrpides N."/>
            <person name="Woyke T."/>
        </authorList>
    </citation>
    <scope>NUCLEOTIDE SEQUENCE</scope>
    <source>
        <strain evidence="5">CGMCC 1.10685</strain>
    </source>
</reference>
<dbReference type="InterPro" id="IPR023293">
    <property type="entry name" value="dGTP_triP_hydro_central_sf"/>
</dbReference>
<accession>A0A562PN55</accession>
<dbReference type="InterPro" id="IPR050135">
    <property type="entry name" value="dGTPase-like"/>
</dbReference>
<dbReference type="InterPro" id="IPR006674">
    <property type="entry name" value="HD_domain"/>
</dbReference>
<protein>
    <submittedName>
        <fullName evidence="4">DNTP triphosphohydrolase</fullName>
    </submittedName>
    <submittedName>
        <fullName evidence="5">dGTPase</fullName>
    </submittedName>
</protein>
<dbReference type="EMBL" id="CP046904">
    <property type="protein sequence ID" value="QGZ40414.1"/>
    <property type="molecule type" value="Genomic_DNA"/>
</dbReference>
<dbReference type="PANTHER" id="PTHR11373:SF32">
    <property type="entry name" value="DEOXYGUANOSINETRIPHOSPHATE TRIPHOSPHOHYDROLASE"/>
    <property type="match status" value="1"/>
</dbReference>
<dbReference type="Proteomes" id="UP000437862">
    <property type="component" value="Chromosome"/>
</dbReference>
<dbReference type="CDD" id="cd00077">
    <property type="entry name" value="HDc"/>
    <property type="match status" value="1"/>
</dbReference>
<evidence type="ECO:0000313" key="6">
    <source>
        <dbReference type="Proteomes" id="UP000315112"/>
    </source>
</evidence>
<dbReference type="Gene3D" id="1.10.3410.10">
    <property type="entry name" value="putative deoxyguanosinetriphosphate triphosphohydrolase like domain"/>
    <property type="match status" value="1"/>
</dbReference>
<evidence type="ECO:0000313" key="7">
    <source>
        <dbReference type="Proteomes" id="UP000437862"/>
    </source>
</evidence>
<dbReference type="SMART" id="SM00471">
    <property type="entry name" value="HDc"/>
    <property type="match status" value="1"/>
</dbReference>
<dbReference type="InterPro" id="IPR027432">
    <property type="entry name" value="dGTP_triphosphohydrolase_C"/>
</dbReference>
<reference evidence="4 7" key="3">
    <citation type="submission" date="2019-12" db="EMBL/GenBank/DDBJ databases">
        <title>Draft Genome Sequences of Six Type Strains of the Genus Massilia.</title>
        <authorList>
            <person name="Miess H."/>
            <person name="Frediansyah A."/>
            <person name="Goeker M."/>
            <person name="Gross H."/>
        </authorList>
    </citation>
    <scope>NUCLEOTIDE SEQUENCE [LARGE SCALE GENOMIC DNA]</scope>
    <source>
        <strain evidence="4 7">DSM 26639</strain>
    </source>
</reference>
<dbReference type="Gene3D" id="1.10.3210.10">
    <property type="entry name" value="Hypothetical protein af1432"/>
    <property type="match status" value="1"/>
</dbReference>
<evidence type="ECO:0000259" key="3">
    <source>
        <dbReference type="SMART" id="SM00471"/>
    </source>
</evidence>
<dbReference type="Proteomes" id="UP000315112">
    <property type="component" value="Unassembled WGS sequence"/>
</dbReference>
<dbReference type="OrthoDB" id="9803619at2"/>
<dbReference type="GO" id="GO:0006203">
    <property type="term" value="P:dGTP catabolic process"/>
    <property type="evidence" value="ECO:0007669"/>
    <property type="project" value="TreeGrafter"/>
</dbReference>
<dbReference type="InterPro" id="IPR006261">
    <property type="entry name" value="dGTPase"/>
</dbReference>
<dbReference type="AlphaFoldDB" id="A0A562PN55"/>
<keyword evidence="1" id="KW-0378">Hydrolase</keyword>
<feature type="domain" description="HD/PDEase" evidence="3">
    <location>
        <begin position="85"/>
        <end position="282"/>
    </location>
</feature>
<sequence length="509" mass="57319">MSNSPEQRWASLLCSGRRKKEAQLQSAETAKPAPQETKLEGVGSQSTSNETRTDIERDYDRILFSTPVRRLADKTQVFPLEKNDSVRTRLTHSHEVSNLARSIGTTLAFEHKIAGESDRAKRDIPALLAAIGLAHDLGNPPFGHQGEAAIQSWFKDHQEKVLDERHRPMLAQQKQDFLKFEGNAQAFRLVTRLQLLNDEFGLDLTYATLSAMMKYPCRSHEVTSGGSAACKKHGFFSSEAEIAELVQSKVGLALGKRHPFAYVMEACDDIAYVVLDVEDAVKKGLASFSDLLSYIEHQANGDALVGEVVKHSRVKHNQYRNEAPHLSPAELNDVSMQRFRAFAISALVLSATTTFMSEQYHESFLTGEQPKSLLALSSGERLRKVLKDFAIVHAYNNRAVLELELEGYNVLRGLMDIFWEAITDVDDSTDPKAKRRHPFNRYVYGRISENYRRVYEATPRGQSTRYHECVLLTDMVSGMTDSYAMSLYEELAPMKRDYDAEKSELSSAK</sequence>
<dbReference type="EMBL" id="VLKW01000006">
    <property type="protein sequence ID" value="TWI45849.1"/>
    <property type="molecule type" value="Genomic_DNA"/>
</dbReference>
<gene>
    <name evidence="4" type="primary">dgt</name>
    <name evidence="4" type="ORF">GO485_16040</name>
    <name evidence="5" type="ORF">IP92_03279</name>
</gene>
<name>A0A562PN55_9BURK</name>
<dbReference type="PANTHER" id="PTHR11373">
    <property type="entry name" value="DEOXYNUCLEOSIDE TRIPHOSPHATE TRIPHOSPHOHYDROLASE"/>
    <property type="match status" value="1"/>
</dbReference>
<dbReference type="Pfam" id="PF01966">
    <property type="entry name" value="HD"/>
    <property type="match status" value="1"/>
</dbReference>
<dbReference type="NCBIfam" id="TIGR01353">
    <property type="entry name" value="dGTP_triPase"/>
    <property type="match status" value="1"/>
</dbReference>
<evidence type="ECO:0000256" key="1">
    <source>
        <dbReference type="ARBA" id="ARBA00022801"/>
    </source>
</evidence>